<dbReference type="Gene3D" id="2.60.40.10">
    <property type="entry name" value="Immunoglobulins"/>
    <property type="match status" value="1"/>
</dbReference>
<keyword evidence="4" id="KW-0732">Signal</keyword>
<dbReference type="SUPFAM" id="SSF51445">
    <property type="entry name" value="(Trans)glycosidases"/>
    <property type="match status" value="1"/>
</dbReference>
<dbReference type="SUPFAM" id="SSF49452">
    <property type="entry name" value="Starch-binding domain-like"/>
    <property type="match status" value="1"/>
</dbReference>
<feature type="domain" description="CBM20" evidence="11">
    <location>
        <begin position="277"/>
        <end position="383"/>
    </location>
</feature>
<dbReference type="SMART" id="SM01065">
    <property type="entry name" value="CBM_2"/>
    <property type="match status" value="1"/>
</dbReference>
<dbReference type="InterPro" id="IPR013783">
    <property type="entry name" value="Ig-like_fold"/>
</dbReference>
<dbReference type="Pfam" id="PF03067">
    <property type="entry name" value="LPMO_10"/>
    <property type="match status" value="1"/>
</dbReference>
<dbReference type="Gene3D" id="3.20.20.80">
    <property type="entry name" value="Glycosidases"/>
    <property type="match status" value="1"/>
</dbReference>
<comment type="catalytic activity">
    <reaction evidence="1">
        <text>Random hydrolysis of (1-&gt;4)-beta-D-mannosidic linkages in mannans, galactomannans and glucomannans.</text>
        <dbReference type="EC" id="3.2.1.78"/>
    </reaction>
</comment>
<dbReference type="InterPro" id="IPR013784">
    <property type="entry name" value="Carb-bd-like_fold"/>
</dbReference>
<feature type="region of interest" description="Disordered" evidence="10">
    <location>
        <begin position="361"/>
        <end position="386"/>
    </location>
</feature>
<dbReference type="Proteomes" id="UP001583172">
    <property type="component" value="Unassembled WGS sequence"/>
</dbReference>
<dbReference type="InterPro" id="IPR045053">
    <property type="entry name" value="MAN-like"/>
</dbReference>
<name>A0ABR3VAA2_HUMIN</name>
<gene>
    <name evidence="12" type="ORF">VTJ49DRAFT_2226</name>
</gene>
<evidence type="ECO:0000256" key="2">
    <source>
        <dbReference type="ARBA" id="ARBA00005641"/>
    </source>
</evidence>
<dbReference type="EMBL" id="JAZGSY010000194">
    <property type="protein sequence ID" value="KAL1838764.1"/>
    <property type="molecule type" value="Genomic_DNA"/>
</dbReference>
<dbReference type="PANTHER" id="PTHR31451:SF21">
    <property type="entry name" value="MANNAN ENDO-1,4-BETA-MANNOSIDASE C"/>
    <property type="match status" value="1"/>
</dbReference>
<sequence>MKITRWGPILSTAALVHSHGYLTVPFSRTRLGAEVTLRIQQCSILEPVEAWPNLNAAPVGRSGPCGYNARVSVDYNQPGAHWGTAPVATYSPGQVIDVEWCVDHNGDHGGMFSYRICQNQTLVDKFLTPGYLPTEAEKQAAEDCFEAGVLPCTDVSGQSCGFSPDCNPGQACWRNDWFTCNAFQADSRRACQGVDNAPRGSCYTSIAGGYPVTKKIRIPDYLSAHTLLSFKWNSYQTSQVYLSCADIAIVAKSDPETSTSTRATSTSSATAAPSTSCTPVASVAVTFAARVVTAWGQSIKLVGSIPELGSWNPSAAPALSAAQYTSGNPVWTHIVTLPAGTVFEYKFVKVASDGTVTWESDPNRSYTVPRGGRSARQSRSAEGKVPQHTRRLRIIQTANMHVSAAKLLITSLLAGAAAAAPGLPKSSKFVTVEGGKFKLNGKDFHFAGSNAYYFPFNGNQEDIEKGLTAAKKAGLSVFRTWGFNDKNSTYVPGGLPNYGGEGAGPSEVVFQWWHPNGTSTIDVSGFDKVVRAADKVGIKLLVALTNNWADYGGMDVYTVNLGGQYHDQFYTEPKIRRAFKRYVKEIVTRYKDSPTIFAWELANEPRCGADATRNLPRSPNCTPAVLSAWVAEMSAYIKQLDRNHLVTTGSEGGFNRKSDDWAYNGADGADFDHELSLKTIDFGVFHSYPDWWGKTVEWTHQWIRDHAAAGRKAGKPVVHEEYGWLTPDKRLEYTGRTDNRSRVDVMGGWQKTTVEEKLAGSMYWQYGFSKYSYGRNHNDGFTVYLDDEEAQVLVYEHARQMNALNRGGRHW</sequence>
<dbReference type="InterPro" id="IPR001547">
    <property type="entry name" value="Glyco_hydro_5"/>
</dbReference>
<evidence type="ECO:0000256" key="4">
    <source>
        <dbReference type="ARBA" id="ARBA00022729"/>
    </source>
</evidence>
<keyword evidence="5" id="KW-0378">Hydrolase</keyword>
<comment type="caution">
    <text evidence="12">The sequence shown here is derived from an EMBL/GenBank/DDBJ whole genome shotgun (WGS) entry which is preliminary data.</text>
</comment>
<evidence type="ECO:0000256" key="5">
    <source>
        <dbReference type="ARBA" id="ARBA00022801"/>
    </source>
</evidence>
<dbReference type="Pfam" id="PF00686">
    <property type="entry name" value="CBM_20"/>
    <property type="match status" value="1"/>
</dbReference>
<comment type="similarity">
    <text evidence="2">Belongs to the glycosyl hydrolase 5 (cellulase A) family.</text>
</comment>
<dbReference type="CDD" id="cd05811">
    <property type="entry name" value="CBM20_glucoamylase"/>
    <property type="match status" value="1"/>
</dbReference>
<keyword evidence="8" id="KW-0326">Glycosidase</keyword>
<reference evidence="12 13" key="1">
    <citation type="journal article" date="2024" name="Commun. Biol.">
        <title>Comparative genomic analysis of thermophilic fungi reveals convergent evolutionary adaptations and gene losses.</title>
        <authorList>
            <person name="Steindorff A.S."/>
            <person name="Aguilar-Pontes M.V."/>
            <person name="Robinson A.J."/>
            <person name="Andreopoulos B."/>
            <person name="LaButti K."/>
            <person name="Kuo A."/>
            <person name="Mondo S."/>
            <person name="Riley R."/>
            <person name="Otillar R."/>
            <person name="Haridas S."/>
            <person name="Lipzen A."/>
            <person name="Grimwood J."/>
            <person name="Schmutz J."/>
            <person name="Clum A."/>
            <person name="Reid I.D."/>
            <person name="Moisan M.C."/>
            <person name="Butler G."/>
            <person name="Nguyen T.T.M."/>
            <person name="Dewar K."/>
            <person name="Conant G."/>
            <person name="Drula E."/>
            <person name="Henrissat B."/>
            <person name="Hansel C."/>
            <person name="Singer S."/>
            <person name="Hutchinson M.I."/>
            <person name="de Vries R.P."/>
            <person name="Natvig D.O."/>
            <person name="Powell A.J."/>
            <person name="Tsang A."/>
            <person name="Grigoriev I.V."/>
        </authorList>
    </citation>
    <scope>NUCLEOTIDE SEQUENCE [LARGE SCALE GENOMIC DNA]</scope>
    <source>
        <strain evidence="12 13">CBS 620.91</strain>
    </source>
</reference>
<dbReference type="EC" id="3.2.1.78" evidence="3"/>
<evidence type="ECO:0000256" key="9">
    <source>
        <dbReference type="ARBA" id="ARBA00023326"/>
    </source>
</evidence>
<organism evidence="12 13">
    <name type="scientific">Humicola insolens</name>
    <name type="common">Soft-rot fungus</name>
    <dbReference type="NCBI Taxonomy" id="85995"/>
    <lineage>
        <taxon>Eukaryota</taxon>
        <taxon>Fungi</taxon>
        <taxon>Dikarya</taxon>
        <taxon>Ascomycota</taxon>
        <taxon>Pezizomycotina</taxon>
        <taxon>Sordariomycetes</taxon>
        <taxon>Sordariomycetidae</taxon>
        <taxon>Sordariales</taxon>
        <taxon>Chaetomiaceae</taxon>
        <taxon>Mycothermus</taxon>
    </lineage>
</organism>
<evidence type="ECO:0000256" key="3">
    <source>
        <dbReference type="ARBA" id="ARBA00012706"/>
    </source>
</evidence>
<dbReference type="InterPro" id="IPR017853">
    <property type="entry name" value="GH"/>
</dbReference>
<dbReference type="PROSITE" id="PS51166">
    <property type="entry name" value="CBM20"/>
    <property type="match status" value="1"/>
</dbReference>
<feature type="compositionally biased region" description="Low complexity" evidence="10">
    <location>
        <begin position="370"/>
        <end position="380"/>
    </location>
</feature>
<dbReference type="InterPro" id="IPR034836">
    <property type="entry name" value="CBM20_glucoamylase"/>
</dbReference>
<keyword evidence="9" id="KW-0624">Polysaccharide degradation</keyword>
<dbReference type="InterPro" id="IPR004302">
    <property type="entry name" value="Cellulose/chitin-bd_N"/>
</dbReference>
<dbReference type="Pfam" id="PF26410">
    <property type="entry name" value="GH5_mannosidase"/>
    <property type="match status" value="1"/>
</dbReference>
<evidence type="ECO:0000313" key="13">
    <source>
        <dbReference type="Proteomes" id="UP001583172"/>
    </source>
</evidence>
<evidence type="ECO:0000256" key="1">
    <source>
        <dbReference type="ARBA" id="ARBA00001678"/>
    </source>
</evidence>
<protein>
    <recommendedName>
        <fullName evidence="3">mannan endo-1,4-beta-mannosidase</fullName>
        <ecNumber evidence="3">3.2.1.78</ecNumber>
    </recommendedName>
</protein>
<evidence type="ECO:0000256" key="6">
    <source>
        <dbReference type="ARBA" id="ARBA00023180"/>
    </source>
</evidence>
<dbReference type="PANTHER" id="PTHR31451">
    <property type="match status" value="1"/>
</dbReference>
<evidence type="ECO:0000256" key="10">
    <source>
        <dbReference type="SAM" id="MobiDB-lite"/>
    </source>
</evidence>
<evidence type="ECO:0000256" key="8">
    <source>
        <dbReference type="ARBA" id="ARBA00023295"/>
    </source>
</evidence>
<evidence type="ECO:0000259" key="11">
    <source>
        <dbReference type="PROSITE" id="PS51166"/>
    </source>
</evidence>
<accession>A0ABR3VAA2</accession>
<keyword evidence="7" id="KW-0119">Carbohydrate metabolism</keyword>
<keyword evidence="6" id="KW-0325">Glycoprotein</keyword>
<evidence type="ECO:0000313" key="12">
    <source>
        <dbReference type="EMBL" id="KAL1838764.1"/>
    </source>
</evidence>
<dbReference type="InterPro" id="IPR002044">
    <property type="entry name" value="CBM20"/>
</dbReference>
<keyword evidence="13" id="KW-1185">Reference proteome</keyword>
<evidence type="ECO:0000256" key="7">
    <source>
        <dbReference type="ARBA" id="ARBA00023277"/>
    </source>
</evidence>
<proteinExistence type="inferred from homology"/>